<evidence type="ECO:0000313" key="1">
    <source>
        <dbReference type="EMBL" id="GAA2936178.1"/>
    </source>
</evidence>
<comment type="caution">
    <text evidence="1">The sequence shown here is derived from an EMBL/GenBank/DDBJ whole genome shotgun (WGS) entry which is preliminary data.</text>
</comment>
<gene>
    <name evidence="1" type="ORF">GCM10020221_34900</name>
</gene>
<accession>A0ABN3X386</accession>
<protein>
    <submittedName>
        <fullName evidence="1">Uncharacterized protein</fullName>
    </submittedName>
</protein>
<reference evidence="1 2" key="1">
    <citation type="journal article" date="2019" name="Int. J. Syst. Evol. Microbiol.">
        <title>The Global Catalogue of Microorganisms (GCM) 10K type strain sequencing project: providing services to taxonomists for standard genome sequencing and annotation.</title>
        <authorList>
            <consortium name="The Broad Institute Genomics Platform"/>
            <consortium name="The Broad Institute Genome Sequencing Center for Infectious Disease"/>
            <person name="Wu L."/>
            <person name="Ma J."/>
        </authorList>
    </citation>
    <scope>NUCLEOTIDE SEQUENCE [LARGE SCALE GENOMIC DNA]</scope>
    <source>
        <strain evidence="1 2">JCM 4087</strain>
    </source>
</reference>
<keyword evidence="2" id="KW-1185">Reference proteome</keyword>
<organism evidence="1 2">
    <name type="scientific">Streptomyces thioluteus</name>
    <dbReference type="NCBI Taxonomy" id="66431"/>
    <lineage>
        <taxon>Bacteria</taxon>
        <taxon>Bacillati</taxon>
        <taxon>Actinomycetota</taxon>
        <taxon>Actinomycetes</taxon>
        <taxon>Kitasatosporales</taxon>
        <taxon>Streptomycetaceae</taxon>
        <taxon>Streptomyces</taxon>
    </lineage>
</organism>
<dbReference type="Proteomes" id="UP001501102">
    <property type="component" value="Unassembled WGS sequence"/>
</dbReference>
<evidence type="ECO:0000313" key="2">
    <source>
        <dbReference type="Proteomes" id="UP001501102"/>
    </source>
</evidence>
<dbReference type="EMBL" id="BAAAXZ010000132">
    <property type="protein sequence ID" value="GAA2936178.1"/>
    <property type="molecule type" value="Genomic_DNA"/>
</dbReference>
<sequence length="95" mass="9900">MALGWRCAEVQQVVRGRAGEGVDRLAGVADHAEAVALPQPELQESLLEGADVLVLVDHEVPVLAADGLGDVVPVLEDADGQQQDVLEVDHSALSA</sequence>
<proteinExistence type="predicted"/>
<name>A0ABN3X386_STRTU</name>